<evidence type="ECO:0000256" key="1">
    <source>
        <dbReference type="SAM" id="SignalP"/>
    </source>
</evidence>
<feature type="chain" id="PRO_5020382439" evidence="1">
    <location>
        <begin position="30"/>
        <end position="337"/>
    </location>
</feature>
<reference evidence="2 3" key="1">
    <citation type="submission" date="2018-11" db="EMBL/GenBank/DDBJ databases">
        <title>Genome sequence and assembly of Colletotrichum spinosum.</title>
        <authorList>
            <person name="Gan P."/>
            <person name="Shirasu K."/>
        </authorList>
    </citation>
    <scope>NUCLEOTIDE SEQUENCE [LARGE SCALE GENOMIC DNA]</scope>
    <source>
        <strain evidence="2 3">CBS 515.97</strain>
    </source>
</reference>
<evidence type="ECO:0000313" key="3">
    <source>
        <dbReference type="Proteomes" id="UP000295083"/>
    </source>
</evidence>
<organism evidence="2 3">
    <name type="scientific">Colletotrichum spinosum</name>
    <dbReference type="NCBI Taxonomy" id="1347390"/>
    <lineage>
        <taxon>Eukaryota</taxon>
        <taxon>Fungi</taxon>
        <taxon>Dikarya</taxon>
        <taxon>Ascomycota</taxon>
        <taxon>Pezizomycotina</taxon>
        <taxon>Sordariomycetes</taxon>
        <taxon>Hypocreomycetidae</taxon>
        <taxon>Glomerellales</taxon>
        <taxon>Glomerellaceae</taxon>
        <taxon>Colletotrichum</taxon>
        <taxon>Colletotrichum orbiculare species complex</taxon>
    </lineage>
</organism>
<protein>
    <submittedName>
        <fullName evidence="2">Uncharacterized protein</fullName>
    </submittedName>
</protein>
<feature type="signal peptide" evidence="1">
    <location>
        <begin position="1"/>
        <end position="29"/>
    </location>
</feature>
<proteinExistence type="predicted"/>
<name>A0A4V3HR04_9PEZI</name>
<evidence type="ECO:0000313" key="2">
    <source>
        <dbReference type="EMBL" id="TDZ29809.1"/>
    </source>
</evidence>
<keyword evidence="1" id="KW-0732">Signal</keyword>
<keyword evidence="3" id="KW-1185">Reference proteome</keyword>
<gene>
    <name evidence="2" type="ORF">C8035_v004013</name>
</gene>
<sequence length="337" mass="37907">MAGTIHSFGSRSSRSLFVWLLFQVILIGASPTPVQPAAAPDADAIQARQVREKWPKFDPDYAGRVKKDQYFTELLPLDEEQAKTYNGGESVASPFRDPASLFTWGWTPHIFWSPYKTEDGKIGVTPDFGAKLDPAFRDEEFPLDKNQNGVYYIAHDTKFDKPDGTEGQPTEGFYSNVVNPAARTFIFDSNMSPTYHKQMYGKGDVPEMDTLSDFALYAWRDACFVKGVDPKELKVVFRTGVSYGPAFKTVMEALEKAGHNQVPRWEERIVLPMTEDPGRAVLGTLHGAGVAWMLIQHKDIFGKKKIKEVAVFGQFPFDLKQVSTEVFLNLRFTIEDA</sequence>
<dbReference type="AlphaFoldDB" id="A0A4V3HR04"/>
<accession>A0A4V3HR04</accession>
<dbReference type="EMBL" id="QAPG01000173">
    <property type="protein sequence ID" value="TDZ29809.1"/>
    <property type="molecule type" value="Genomic_DNA"/>
</dbReference>
<dbReference type="Proteomes" id="UP000295083">
    <property type="component" value="Unassembled WGS sequence"/>
</dbReference>
<comment type="caution">
    <text evidence="2">The sequence shown here is derived from an EMBL/GenBank/DDBJ whole genome shotgun (WGS) entry which is preliminary data.</text>
</comment>